<sequence>MHVHGTHETSLYFPKVSKLPSSTARKGQTGTYQTGTYQPAHTNRHIPTGTYQTAKCVHTGERLPAAPRTTLTPSAVALPPIKHPRN</sequence>
<name>A0A1A8YU75_PLAOA</name>
<evidence type="ECO:0000313" key="3">
    <source>
        <dbReference type="EMBL" id="SBT35539.1"/>
    </source>
</evidence>
<organism evidence="2 5">
    <name type="scientific">Plasmodium ovale wallikeri</name>
    <dbReference type="NCBI Taxonomy" id="864142"/>
    <lineage>
        <taxon>Eukaryota</taxon>
        <taxon>Sar</taxon>
        <taxon>Alveolata</taxon>
        <taxon>Apicomplexa</taxon>
        <taxon>Aconoidasida</taxon>
        <taxon>Haemosporida</taxon>
        <taxon>Plasmodiidae</taxon>
        <taxon>Plasmodium</taxon>
        <taxon>Plasmodium (Plasmodium)</taxon>
    </lineage>
</organism>
<dbReference type="Proteomes" id="UP000078555">
    <property type="component" value="Unassembled WGS sequence"/>
</dbReference>
<evidence type="ECO:0000313" key="4">
    <source>
        <dbReference type="Proteomes" id="UP000078550"/>
    </source>
</evidence>
<evidence type="ECO:0000313" key="2">
    <source>
        <dbReference type="EMBL" id="SBT35094.1"/>
    </source>
</evidence>
<feature type="region of interest" description="Disordered" evidence="1">
    <location>
        <begin position="1"/>
        <end position="47"/>
    </location>
</feature>
<feature type="compositionally biased region" description="Low complexity" evidence="1">
    <location>
        <begin position="27"/>
        <end position="38"/>
    </location>
</feature>
<protein>
    <submittedName>
        <fullName evidence="2">Uncharacterized protein</fullName>
    </submittedName>
</protein>
<evidence type="ECO:0000313" key="5">
    <source>
        <dbReference type="Proteomes" id="UP000078555"/>
    </source>
</evidence>
<reference evidence="4 5" key="1">
    <citation type="submission" date="2016-05" db="EMBL/GenBank/DDBJ databases">
        <authorList>
            <person name="Naeem Raeece"/>
        </authorList>
    </citation>
    <scope>NUCLEOTIDE SEQUENCE [LARGE SCALE GENOMIC DNA]</scope>
</reference>
<dbReference type="EMBL" id="FLRE01000103">
    <property type="protein sequence ID" value="SBT35539.1"/>
    <property type="molecule type" value="Genomic_DNA"/>
</dbReference>
<dbReference type="Proteomes" id="UP000078550">
    <property type="component" value="Unassembled WGS sequence"/>
</dbReference>
<evidence type="ECO:0000256" key="1">
    <source>
        <dbReference type="SAM" id="MobiDB-lite"/>
    </source>
</evidence>
<gene>
    <name evidence="2" type="ORF">POVWA1_025730</name>
    <name evidence="3" type="ORF">POVWA2_025560</name>
</gene>
<proteinExistence type="predicted"/>
<dbReference type="AlphaFoldDB" id="A0A1A8YU75"/>
<accession>A0A1A8YU75</accession>
<dbReference type="EMBL" id="FLRD01000078">
    <property type="protein sequence ID" value="SBT35094.1"/>
    <property type="molecule type" value="Genomic_DNA"/>
</dbReference>
<keyword evidence="5" id="KW-1185">Reference proteome</keyword>
<reference evidence="2" key="2">
    <citation type="submission" date="2016-05" db="EMBL/GenBank/DDBJ databases">
        <authorList>
            <person name="Lavstsen T."/>
            <person name="Jespersen J.S."/>
        </authorList>
    </citation>
    <scope>NUCLEOTIDE SEQUENCE [LARGE SCALE GENOMIC DNA]</scope>
</reference>